<evidence type="ECO:0000256" key="1">
    <source>
        <dbReference type="SAM" id="MobiDB-lite"/>
    </source>
</evidence>
<dbReference type="RefSeq" id="WP_212022542.1">
    <property type="nucleotide sequence ID" value="NZ_JAAFYZ010000612.1"/>
</dbReference>
<feature type="region of interest" description="Disordered" evidence="1">
    <location>
        <begin position="25"/>
        <end position="87"/>
    </location>
</feature>
<proteinExistence type="predicted"/>
<evidence type="ECO:0000313" key="2">
    <source>
        <dbReference type="EMBL" id="MBS2554807.1"/>
    </source>
</evidence>
<gene>
    <name evidence="2" type="ORF">KGQ19_48965</name>
</gene>
<sequence length="87" mass="9087">FLRPSVIVVPVRGSGWWVCLSAAGSRVHNPAPPQASSTPASQSKGKINGTGQIKSKINDTGKINSKIKVKPMVKSRASGGPRQPQGN</sequence>
<accession>A0ABS5L999</accession>
<dbReference type="Proteomes" id="UP000730482">
    <property type="component" value="Unassembled WGS sequence"/>
</dbReference>
<feature type="compositionally biased region" description="Low complexity" evidence="1">
    <location>
        <begin position="34"/>
        <end position="43"/>
    </location>
</feature>
<organism evidence="2 3">
    <name type="scientific">Catenulispora pinistramenti</name>
    <dbReference type="NCBI Taxonomy" id="2705254"/>
    <lineage>
        <taxon>Bacteria</taxon>
        <taxon>Bacillati</taxon>
        <taxon>Actinomycetota</taxon>
        <taxon>Actinomycetes</taxon>
        <taxon>Catenulisporales</taxon>
        <taxon>Catenulisporaceae</taxon>
        <taxon>Catenulispora</taxon>
    </lineage>
</organism>
<protein>
    <submittedName>
        <fullName evidence="2">Uncharacterized protein</fullName>
    </submittedName>
</protein>
<comment type="caution">
    <text evidence="2">The sequence shown here is derived from an EMBL/GenBank/DDBJ whole genome shotgun (WGS) entry which is preliminary data.</text>
</comment>
<name>A0ABS5L999_9ACTN</name>
<evidence type="ECO:0000313" key="3">
    <source>
        <dbReference type="Proteomes" id="UP000730482"/>
    </source>
</evidence>
<dbReference type="EMBL" id="JAAFYZ010000612">
    <property type="protein sequence ID" value="MBS2554807.1"/>
    <property type="molecule type" value="Genomic_DNA"/>
</dbReference>
<keyword evidence="3" id="KW-1185">Reference proteome</keyword>
<reference evidence="2 3" key="1">
    <citation type="submission" date="2020-02" db="EMBL/GenBank/DDBJ databases">
        <title>Acidophilic actinobacteria isolated from forest soil.</title>
        <authorList>
            <person name="Golinska P."/>
        </authorList>
    </citation>
    <scope>NUCLEOTIDE SEQUENCE [LARGE SCALE GENOMIC DNA]</scope>
    <source>
        <strain evidence="2 3">NL8</strain>
    </source>
</reference>
<feature type="non-terminal residue" evidence="2">
    <location>
        <position position="1"/>
    </location>
</feature>